<dbReference type="GeneID" id="1441335"/>
<dbReference type="PaxDb" id="273116-14325457"/>
<dbReference type="GO" id="GO:0046872">
    <property type="term" value="F:metal ion binding"/>
    <property type="evidence" value="ECO:0007669"/>
    <property type="project" value="UniProtKB-KW"/>
</dbReference>
<dbReference type="STRING" id="273116.gene:9382024"/>
<dbReference type="InterPro" id="IPR011152">
    <property type="entry name" value="Pesterase_MJ0912"/>
</dbReference>
<gene>
    <name evidence="3" type="ORF">TVG1253183</name>
</gene>
<dbReference type="PANTHER" id="PTHR42850:SF2">
    <property type="entry name" value="BLL5683 PROTEIN"/>
    <property type="match status" value="1"/>
</dbReference>
<dbReference type="InterPro" id="IPR050126">
    <property type="entry name" value="Ap4A_hydrolase"/>
</dbReference>
<dbReference type="Gene3D" id="3.60.21.10">
    <property type="match status" value="1"/>
</dbReference>
<dbReference type="Proteomes" id="UP000001017">
    <property type="component" value="Chromosome"/>
</dbReference>
<comment type="similarity">
    <text evidence="1">Belongs to the metallophosphoesterase superfamily. YfcE family.</text>
</comment>
<dbReference type="HOGENOM" id="CLU_074761_1_1_2"/>
<proteinExistence type="inferred from homology"/>
<dbReference type="EMBL" id="BA000011">
    <property type="protein sequence ID" value="BAB60361.1"/>
    <property type="molecule type" value="Genomic_DNA"/>
</dbReference>
<dbReference type="eggNOG" id="arCOG01143">
    <property type="taxonomic scope" value="Archaea"/>
</dbReference>
<dbReference type="PIRSF" id="PIRSF000883">
    <property type="entry name" value="Pesterase_MJ0912"/>
    <property type="match status" value="1"/>
</dbReference>
<reference evidence="3 4" key="1">
    <citation type="journal article" date="1999" name="Proc. Jpn. Acad.">
        <title>Determination of the complete genomic DNA sequence of Thermoplasma volvanium GSS1.</title>
        <authorList>
            <person name="Kawashima T."/>
            <person name="Yamamoto Y."/>
            <person name="Aramaki H."/>
            <person name="Nunoshiba T."/>
            <person name="Kawamoto T."/>
            <person name="Watanabe K."/>
            <person name="Yamazaki M."/>
            <person name="Kanehori K."/>
            <person name="Amano N."/>
            <person name="Ohya Y."/>
            <person name="Makino K."/>
            <person name="Suzuki M."/>
        </authorList>
    </citation>
    <scope>NUCLEOTIDE SEQUENCE [LARGE SCALE GENOMIC DNA]</scope>
    <source>
        <strain evidence="4">ATCC 51530 / DSM 4299 / JCM 9571 / NBRC 15438 / GSS1</strain>
    </source>
</reference>
<dbReference type="GO" id="GO:0005737">
    <property type="term" value="C:cytoplasm"/>
    <property type="evidence" value="ECO:0007669"/>
    <property type="project" value="TreeGrafter"/>
</dbReference>
<dbReference type="RefSeq" id="WP_010917453.1">
    <property type="nucleotide sequence ID" value="NC_002689.2"/>
</dbReference>
<accession>Q979E2</accession>
<dbReference type="InterPro" id="IPR029052">
    <property type="entry name" value="Metallo-depent_PP-like"/>
</dbReference>
<keyword evidence="1" id="KW-0479">Metal-binding</keyword>
<dbReference type="Pfam" id="PF12850">
    <property type="entry name" value="Metallophos_2"/>
    <property type="match status" value="1"/>
</dbReference>
<feature type="domain" description="Calcineurin-like phosphoesterase" evidence="2">
    <location>
        <begin position="1"/>
        <end position="191"/>
    </location>
</feature>
<dbReference type="GO" id="GO:0016791">
    <property type="term" value="F:phosphatase activity"/>
    <property type="evidence" value="ECO:0007669"/>
    <property type="project" value="TreeGrafter"/>
</dbReference>
<reference evidence="3 4" key="2">
    <citation type="journal article" date="2000" name="Proc. Natl. Acad. Sci. U.S.A.">
        <title>Archaeal adaptation to higher temperatures revealed by genomic sequence of Thermoplasma volcanium.</title>
        <authorList>
            <person name="Kawashima T."/>
            <person name="Amano N."/>
            <person name="Koike H."/>
            <person name="Makino S."/>
            <person name="Higuchi S."/>
            <person name="Kawashima-Ohya Y."/>
            <person name="Watanabe K."/>
            <person name="Yamazaki M."/>
            <person name="Kanehori K."/>
            <person name="Kawamoto T."/>
            <person name="Nunoshiba T."/>
            <person name="Yamamoto Y."/>
            <person name="Aramaki H."/>
            <person name="Makino K."/>
            <person name="Suzuki M."/>
        </authorList>
    </citation>
    <scope>NUCLEOTIDE SEQUENCE [LARGE SCALE GENOMIC DNA]</scope>
    <source>
        <strain evidence="4">ATCC 51530 / DSM 4299 / JCM 9571 / NBRC 15438 / GSS1</strain>
    </source>
</reference>
<dbReference type="NCBIfam" id="TIGR00040">
    <property type="entry name" value="yfcE"/>
    <property type="match status" value="1"/>
</dbReference>
<evidence type="ECO:0000259" key="2">
    <source>
        <dbReference type="Pfam" id="PF12850"/>
    </source>
</evidence>
<dbReference type="AlphaFoldDB" id="Q979E2"/>
<sequence>MKVIIYSDIHANLEAMKEVIKREKFDIAIFLGDVVDYGPKPAETLDLVMENMDYGVMGNHDYAAATGEDCNCAPDMHDLSEFSRKEVTLPSLSSEDLKRLSSLKEFVDTEIDGRKILMTHASPNNHLFGYLFATEAEMVWKDKRYSSYDLIMVGHTHFQMLYRNKIINPGSAGQPRDGDWRPMYAIWDTDADEVIFKRFKYDNNTTWKQIKEIIPEGSPYLDQLRKFYF</sequence>
<dbReference type="KEGG" id="tvo:TVG1253183"/>
<organism evidence="3 4">
    <name type="scientific">Thermoplasma volcanium (strain ATCC 51530 / DSM 4299 / JCM 9571 / NBRC 15438 / GSS1)</name>
    <dbReference type="NCBI Taxonomy" id="273116"/>
    <lineage>
        <taxon>Archaea</taxon>
        <taxon>Methanobacteriati</taxon>
        <taxon>Thermoplasmatota</taxon>
        <taxon>Thermoplasmata</taxon>
        <taxon>Thermoplasmatales</taxon>
        <taxon>Thermoplasmataceae</taxon>
        <taxon>Thermoplasma</taxon>
    </lineage>
</organism>
<protein>
    <recommendedName>
        <fullName evidence="1">Phosphoesterase</fullName>
        <ecNumber evidence="1">3.1.4.-</ecNumber>
    </recommendedName>
</protein>
<comment type="cofactor">
    <cofactor evidence="1">
        <name>a divalent metal cation</name>
        <dbReference type="ChEBI" id="CHEBI:60240"/>
    </cofactor>
</comment>
<dbReference type="EC" id="3.1.4.-" evidence="1"/>
<evidence type="ECO:0000313" key="4">
    <source>
        <dbReference type="Proteomes" id="UP000001017"/>
    </source>
</evidence>
<dbReference type="InterPro" id="IPR000979">
    <property type="entry name" value="Phosphodiesterase_MJ0936/Vps29"/>
</dbReference>
<keyword evidence="4" id="KW-1185">Reference proteome</keyword>
<dbReference type="OrthoDB" id="9937at2157"/>
<dbReference type="InterPro" id="IPR024654">
    <property type="entry name" value="Calcineurin-like_PHP_lpxH"/>
</dbReference>
<evidence type="ECO:0000256" key="1">
    <source>
        <dbReference type="RuleBase" id="RU362039"/>
    </source>
</evidence>
<dbReference type="PANTHER" id="PTHR42850">
    <property type="entry name" value="METALLOPHOSPHOESTERASE"/>
    <property type="match status" value="1"/>
</dbReference>
<evidence type="ECO:0000313" key="3">
    <source>
        <dbReference type="EMBL" id="BAB60361.1"/>
    </source>
</evidence>
<dbReference type="SUPFAM" id="SSF56300">
    <property type="entry name" value="Metallo-dependent phosphatases"/>
    <property type="match status" value="1"/>
</dbReference>
<dbReference type="PhylomeDB" id="Q979E2"/>
<name>Q979E2_THEVO</name>